<comment type="subcellular location">
    <subcellularLocation>
        <location evidence="1">Membrane</location>
        <topology evidence="1">Multi-pass membrane protein</topology>
    </subcellularLocation>
</comment>
<dbReference type="EMBL" id="PVZS01000022">
    <property type="protein sequence ID" value="PSC03638.1"/>
    <property type="molecule type" value="Genomic_DNA"/>
</dbReference>
<feature type="domain" description="Cation efflux protein transmembrane" evidence="7">
    <location>
        <begin position="12"/>
        <end position="218"/>
    </location>
</feature>
<dbReference type="PANTHER" id="PTHR13414:SF9">
    <property type="entry name" value="PROTON-COUPLED ZINC ANTIPORTER SLC30A9, MITOCHONDRIAL"/>
    <property type="match status" value="1"/>
</dbReference>
<dbReference type="NCBIfam" id="TIGR01297">
    <property type="entry name" value="CDF"/>
    <property type="match status" value="1"/>
</dbReference>
<dbReference type="InterPro" id="IPR002524">
    <property type="entry name" value="Cation_efflux"/>
</dbReference>
<reference evidence="9" key="1">
    <citation type="submission" date="2018-03" db="EMBL/GenBank/DDBJ databases">
        <authorList>
            <person name="Sun L."/>
            <person name="Liu H."/>
            <person name="Chen W."/>
            <person name="Huang K."/>
            <person name="Liu W."/>
            <person name="Gao X."/>
        </authorList>
    </citation>
    <scope>NUCLEOTIDE SEQUENCE [LARGE SCALE GENOMIC DNA]</scope>
    <source>
        <strain evidence="9">SH9</strain>
    </source>
</reference>
<feature type="transmembrane region" description="Helical" evidence="6">
    <location>
        <begin position="193"/>
        <end position="211"/>
    </location>
</feature>
<feature type="transmembrane region" description="Helical" evidence="6">
    <location>
        <begin position="114"/>
        <end position="135"/>
    </location>
</feature>
<dbReference type="InterPro" id="IPR036837">
    <property type="entry name" value="Cation_efflux_CTD_sf"/>
</dbReference>
<dbReference type="OrthoDB" id="9806522at2"/>
<organism evidence="8 9">
    <name type="scientific">Alsobacter soli</name>
    <dbReference type="NCBI Taxonomy" id="2109933"/>
    <lineage>
        <taxon>Bacteria</taxon>
        <taxon>Pseudomonadati</taxon>
        <taxon>Pseudomonadota</taxon>
        <taxon>Alphaproteobacteria</taxon>
        <taxon>Hyphomicrobiales</taxon>
        <taxon>Alsobacteraceae</taxon>
        <taxon>Alsobacter</taxon>
    </lineage>
</organism>
<dbReference type="GO" id="GO:0016020">
    <property type="term" value="C:membrane"/>
    <property type="evidence" value="ECO:0007669"/>
    <property type="project" value="UniProtKB-SubCell"/>
</dbReference>
<evidence type="ECO:0000259" key="7">
    <source>
        <dbReference type="Pfam" id="PF01545"/>
    </source>
</evidence>
<dbReference type="GO" id="GO:0006829">
    <property type="term" value="P:zinc ion transport"/>
    <property type="evidence" value="ECO:0007669"/>
    <property type="project" value="InterPro"/>
</dbReference>
<feature type="transmembrane region" description="Helical" evidence="6">
    <location>
        <begin position="77"/>
        <end position="98"/>
    </location>
</feature>
<evidence type="ECO:0000313" key="9">
    <source>
        <dbReference type="Proteomes" id="UP000239772"/>
    </source>
</evidence>
<dbReference type="GO" id="GO:0008324">
    <property type="term" value="F:monoatomic cation transmembrane transporter activity"/>
    <property type="evidence" value="ECO:0007669"/>
    <property type="project" value="InterPro"/>
</dbReference>
<evidence type="ECO:0000256" key="3">
    <source>
        <dbReference type="ARBA" id="ARBA00022692"/>
    </source>
</evidence>
<protein>
    <submittedName>
        <fullName evidence="8">Cation transporter</fullName>
    </submittedName>
</protein>
<comment type="caution">
    <text evidence="8">The sequence shown here is derived from an EMBL/GenBank/DDBJ whole genome shotgun (WGS) entry which is preliminary data.</text>
</comment>
<dbReference type="Proteomes" id="UP000239772">
    <property type="component" value="Unassembled WGS sequence"/>
</dbReference>
<accession>A0A2T1HPP7</accession>
<proteinExistence type="predicted"/>
<evidence type="ECO:0000313" key="8">
    <source>
        <dbReference type="EMBL" id="PSC03638.1"/>
    </source>
</evidence>
<evidence type="ECO:0000256" key="2">
    <source>
        <dbReference type="ARBA" id="ARBA00022448"/>
    </source>
</evidence>
<dbReference type="AlphaFoldDB" id="A0A2T1HPP7"/>
<dbReference type="RefSeq" id="WP_106338364.1">
    <property type="nucleotide sequence ID" value="NZ_PVZS01000022.1"/>
</dbReference>
<dbReference type="InterPro" id="IPR058533">
    <property type="entry name" value="Cation_efflux_TM"/>
</dbReference>
<evidence type="ECO:0000256" key="4">
    <source>
        <dbReference type="ARBA" id="ARBA00022989"/>
    </source>
</evidence>
<keyword evidence="4 6" id="KW-1133">Transmembrane helix</keyword>
<evidence type="ECO:0000256" key="1">
    <source>
        <dbReference type="ARBA" id="ARBA00004141"/>
    </source>
</evidence>
<dbReference type="InterPro" id="IPR040177">
    <property type="entry name" value="SLC30A9"/>
</dbReference>
<sequence>MAAGHAAQPAVHAALFGNLAVATVKFGAAAWTGSSAMLSEAVHSLVDTLNEVLLLYGLRRAARRPDPDHPLGHGRELYFWSFVVALLVFAVGAGVSVYEGIVHLQQPEPMESPIVNYVVLGLSLVFEGLSWRVAYRQFRDSNPHRSVFSAIRRSKDPATFTVLLEDSAAIAGLLIAALATAGSQYLGRPELDGVGSLAIGALLGATALLLARETKGLLIGEPADPVINDLILRLAKEQKGVVSANGVITTHLAPDQITASLSIEFDDALRTPEIEHAVHCIEEKVRAAEPAITTLFVKPQSAGGFARARNRRYGLAEQGPETRSEVGA</sequence>
<dbReference type="Pfam" id="PF01545">
    <property type="entry name" value="Cation_efflux"/>
    <property type="match status" value="1"/>
</dbReference>
<dbReference type="SUPFAM" id="SSF160240">
    <property type="entry name" value="Cation efflux protein cytoplasmic domain-like"/>
    <property type="match status" value="1"/>
</dbReference>
<evidence type="ECO:0000256" key="5">
    <source>
        <dbReference type="ARBA" id="ARBA00023136"/>
    </source>
</evidence>
<keyword evidence="9" id="KW-1185">Reference proteome</keyword>
<feature type="transmembrane region" description="Helical" evidence="6">
    <location>
        <begin position="162"/>
        <end position="181"/>
    </location>
</feature>
<keyword evidence="3 6" id="KW-0812">Transmembrane</keyword>
<dbReference type="Gene3D" id="1.20.1510.10">
    <property type="entry name" value="Cation efflux protein transmembrane domain"/>
    <property type="match status" value="1"/>
</dbReference>
<keyword evidence="5 6" id="KW-0472">Membrane</keyword>
<evidence type="ECO:0000256" key="6">
    <source>
        <dbReference type="SAM" id="Phobius"/>
    </source>
</evidence>
<dbReference type="PANTHER" id="PTHR13414">
    <property type="entry name" value="HUEL-CATION TRANSPORTER"/>
    <property type="match status" value="1"/>
</dbReference>
<dbReference type="InterPro" id="IPR027469">
    <property type="entry name" value="Cation_efflux_TMD_sf"/>
</dbReference>
<name>A0A2T1HPP7_9HYPH</name>
<gene>
    <name evidence="8" type="ORF">SLNSH_17790</name>
</gene>
<dbReference type="SUPFAM" id="SSF161111">
    <property type="entry name" value="Cation efflux protein transmembrane domain-like"/>
    <property type="match status" value="1"/>
</dbReference>
<keyword evidence="2" id="KW-0813">Transport</keyword>